<accession>A0A927C958</accession>
<organism evidence="6 7">
    <name type="scientific">Paenibacillus oceani</name>
    <dbReference type="NCBI Taxonomy" id="2772510"/>
    <lineage>
        <taxon>Bacteria</taxon>
        <taxon>Bacillati</taxon>
        <taxon>Bacillota</taxon>
        <taxon>Bacilli</taxon>
        <taxon>Bacillales</taxon>
        <taxon>Paenibacillaceae</taxon>
        <taxon>Paenibacillus</taxon>
    </lineage>
</organism>
<dbReference type="Proteomes" id="UP000639396">
    <property type="component" value="Unassembled WGS sequence"/>
</dbReference>
<dbReference type="Gene3D" id="2.60.120.10">
    <property type="entry name" value="Jelly Rolls"/>
    <property type="match status" value="1"/>
</dbReference>
<proteinExistence type="predicted"/>
<dbReference type="AlphaFoldDB" id="A0A927C958"/>
<dbReference type="Gene3D" id="1.10.10.60">
    <property type="entry name" value="Homeodomain-like"/>
    <property type="match status" value="2"/>
</dbReference>
<dbReference type="InterPro" id="IPR003313">
    <property type="entry name" value="AraC-bd"/>
</dbReference>
<dbReference type="InterPro" id="IPR037923">
    <property type="entry name" value="HTH-like"/>
</dbReference>
<dbReference type="SUPFAM" id="SSF46689">
    <property type="entry name" value="Homeodomain-like"/>
    <property type="match status" value="2"/>
</dbReference>
<evidence type="ECO:0000313" key="7">
    <source>
        <dbReference type="Proteomes" id="UP000639396"/>
    </source>
</evidence>
<dbReference type="PROSITE" id="PS01124">
    <property type="entry name" value="HTH_ARAC_FAMILY_2"/>
    <property type="match status" value="1"/>
</dbReference>
<dbReference type="Pfam" id="PF02311">
    <property type="entry name" value="AraC_binding"/>
    <property type="match status" value="1"/>
</dbReference>
<dbReference type="SUPFAM" id="SSF51215">
    <property type="entry name" value="Regulatory protein AraC"/>
    <property type="match status" value="1"/>
</dbReference>
<keyword evidence="2" id="KW-0238">DNA-binding</keyword>
<dbReference type="InterPro" id="IPR050204">
    <property type="entry name" value="AraC_XylS_family_regulators"/>
</dbReference>
<dbReference type="PANTHER" id="PTHR46796:SF7">
    <property type="entry name" value="ARAC FAMILY TRANSCRIPTIONAL REGULATOR"/>
    <property type="match status" value="1"/>
</dbReference>
<comment type="caution">
    <text evidence="6">The sequence shown here is derived from an EMBL/GenBank/DDBJ whole genome shotgun (WGS) entry which is preliminary data.</text>
</comment>
<gene>
    <name evidence="6" type="ORF">IDH45_10455</name>
</gene>
<evidence type="ECO:0000259" key="5">
    <source>
        <dbReference type="PROSITE" id="PS01124"/>
    </source>
</evidence>
<dbReference type="SMART" id="SM00342">
    <property type="entry name" value="HTH_ARAC"/>
    <property type="match status" value="1"/>
</dbReference>
<keyword evidence="1" id="KW-0805">Transcription regulation</keyword>
<feature type="domain" description="HTH araC/xylS-type" evidence="5">
    <location>
        <begin position="184"/>
        <end position="281"/>
    </location>
</feature>
<evidence type="ECO:0000256" key="1">
    <source>
        <dbReference type="ARBA" id="ARBA00023015"/>
    </source>
</evidence>
<dbReference type="InterPro" id="IPR018062">
    <property type="entry name" value="HTH_AraC-typ_CS"/>
</dbReference>
<reference evidence="6" key="1">
    <citation type="submission" date="2020-09" db="EMBL/GenBank/DDBJ databases">
        <title>A novel bacterium of genus Paenibacillus, isolated from South China Sea.</title>
        <authorList>
            <person name="Huang H."/>
            <person name="Mo K."/>
            <person name="Hu Y."/>
        </authorList>
    </citation>
    <scope>NUCLEOTIDE SEQUENCE</scope>
    <source>
        <strain evidence="6">IB182363</strain>
    </source>
</reference>
<name>A0A927C958_9BACL</name>
<dbReference type="PRINTS" id="PR00032">
    <property type="entry name" value="HTHARAC"/>
</dbReference>
<evidence type="ECO:0000256" key="3">
    <source>
        <dbReference type="ARBA" id="ARBA00023159"/>
    </source>
</evidence>
<dbReference type="InterPro" id="IPR018060">
    <property type="entry name" value="HTH_AraC"/>
</dbReference>
<dbReference type="GO" id="GO:0043565">
    <property type="term" value="F:sequence-specific DNA binding"/>
    <property type="evidence" value="ECO:0007669"/>
    <property type="project" value="InterPro"/>
</dbReference>
<keyword evidence="3" id="KW-0010">Activator</keyword>
<evidence type="ECO:0000313" key="6">
    <source>
        <dbReference type="EMBL" id="MBD2862403.1"/>
    </source>
</evidence>
<dbReference type="RefSeq" id="WP_190927233.1">
    <property type="nucleotide sequence ID" value="NZ_JACXJA010000010.1"/>
</dbReference>
<dbReference type="GO" id="GO:0003700">
    <property type="term" value="F:DNA-binding transcription factor activity"/>
    <property type="evidence" value="ECO:0007669"/>
    <property type="project" value="InterPro"/>
</dbReference>
<dbReference type="InterPro" id="IPR014710">
    <property type="entry name" value="RmlC-like_jellyroll"/>
</dbReference>
<dbReference type="PANTHER" id="PTHR46796">
    <property type="entry name" value="HTH-TYPE TRANSCRIPTIONAL ACTIVATOR RHAS-RELATED"/>
    <property type="match status" value="1"/>
</dbReference>
<keyword evidence="4" id="KW-0804">Transcription</keyword>
<keyword evidence="7" id="KW-1185">Reference proteome</keyword>
<dbReference type="InterPro" id="IPR020449">
    <property type="entry name" value="Tscrpt_reg_AraC-type_HTH"/>
</dbReference>
<evidence type="ECO:0000256" key="2">
    <source>
        <dbReference type="ARBA" id="ARBA00023125"/>
    </source>
</evidence>
<dbReference type="Pfam" id="PF12833">
    <property type="entry name" value="HTH_18"/>
    <property type="match status" value="1"/>
</dbReference>
<dbReference type="PROSITE" id="PS00041">
    <property type="entry name" value="HTH_ARAC_FAMILY_1"/>
    <property type="match status" value="1"/>
</dbReference>
<dbReference type="EMBL" id="JACXJA010000010">
    <property type="protein sequence ID" value="MBD2862403.1"/>
    <property type="molecule type" value="Genomic_DNA"/>
</dbReference>
<evidence type="ECO:0000256" key="4">
    <source>
        <dbReference type="ARBA" id="ARBA00023163"/>
    </source>
</evidence>
<dbReference type="InterPro" id="IPR009057">
    <property type="entry name" value="Homeodomain-like_sf"/>
</dbReference>
<dbReference type="CDD" id="cd06986">
    <property type="entry name" value="cupin_MmsR-like_N"/>
    <property type="match status" value="1"/>
</dbReference>
<sequence>MRPDLHGVTINPFAGNGEITVLFAGNNRTPPLHQVGPHVLGYHLVHLVVSGKGSLTSRGTRRELKAGDCFFIYPGELAGYGSDETEPWSYRWIGFRGTEVDYRLRELGVEPDSPVLEGGGTRRANVLFWRVQDALRTGGPGCDLKAGANLRLIFGEWADRQMDQREGEGSRGRLEEAETSRRMEHAARYLALQYHRPVSMDELAKETGYHRAYLSRMFKKATGQSPAQYLLKLRMERARQLLSEPLTIGQIAASVGFADPFHFSRQFKKWHGCSPSELRVQKLGMEHFQPES</sequence>
<protein>
    <submittedName>
        <fullName evidence="6">AraC family transcriptional regulator</fullName>
    </submittedName>
</protein>